<evidence type="ECO:0000313" key="3">
    <source>
        <dbReference type="Proteomes" id="UP000276741"/>
    </source>
</evidence>
<evidence type="ECO:0000313" key="1">
    <source>
        <dbReference type="EMBL" id="BBD73720.1"/>
    </source>
</evidence>
<gene>
    <name evidence="2" type="ORF">GCM10007116_14260</name>
    <name evidence="1" type="ORF">HS1genome_2109</name>
</gene>
<dbReference type="Proteomes" id="UP000276741">
    <property type="component" value="Chromosome"/>
</dbReference>
<accession>A0A348B6B8</accession>
<name>A0A348B6B8_9CREN</name>
<dbReference type="OrthoDB" id="10147at2157"/>
<dbReference type="EMBL" id="BMQS01000012">
    <property type="protein sequence ID" value="GGT97862.1"/>
    <property type="molecule type" value="Genomic_DNA"/>
</dbReference>
<dbReference type="AlphaFoldDB" id="A0A348B6B8"/>
<organism evidence="1 3">
    <name type="scientific">Sulfodiicoccus acidiphilus</name>
    <dbReference type="NCBI Taxonomy" id="1670455"/>
    <lineage>
        <taxon>Archaea</taxon>
        <taxon>Thermoproteota</taxon>
        <taxon>Thermoprotei</taxon>
        <taxon>Sulfolobales</taxon>
        <taxon>Sulfolobaceae</taxon>
        <taxon>Sulfodiicoccus</taxon>
    </lineage>
</organism>
<evidence type="ECO:0000313" key="2">
    <source>
        <dbReference type="EMBL" id="GGT97862.1"/>
    </source>
</evidence>
<dbReference type="Proteomes" id="UP000616143">
    <property type="component" value="Unassembled WGS sequence"/>
</dbReference>
<protein>
    <submittedName>
        <fullName evidence="1">Uncharacterized protein</fullName>
    </submittedName>
</protein>
<keyword evidence="3" id="KW-1185">Reference proteome</keyword>
<reference evidence="3" key="2">
    <citation type="submission" date="2018-04" db="EMBL/GenBank/DDBJ databases">
        <title>Complete genome sequence of Sulfodiicoccus acidiphilus strain HS-1.</title>
        <authorList>
            <person name="Sakai H.D."/>
            <person name="Kurosawa N."/>
        </authorList>
    </citation>
    <scope>NUCLEOTIDE SEQUENCE [LARGE SCALE GENOMIC DNA]</scope>
    <source>
        <strain evidence="3">HS-1</strain>
    </source>
</reference>
<dbReference type="KEGG" id="sacd:HS1genome_2109"/>
<dbReference type="GeneID" id="38667568"/>
<reference evidence="1" key="3">
    <citation type="journal article" date="2019" name="BMC Res. Notes">
        <title>Complete genome sequence of the Sulfodiicoccus acidiphilus strain HS-1T, the first crenarchaeon that lacks polB3, isolated from an acidic hot spring in Ohwaku-dani, Hakone, Japan.</title>
        <authorList>
            <person name="Sakai H.D."/>
            <person name="Kurosawa N."/>
        </authorList>
    </citation>
    <scope>NUCLEOTIDE SEQUENCE</scope>
    <source>
        <strain evidence="1">HS-1</strain>
    </source>
</reference>
<reference evidence="2" key="4">
    <citation type="submission" date="2020-09" db="EMBL/GenBank/DDBJ databases">
        <authorList>
            <person name="Sun Q."/>
            <person name="Ohkuma M."/>
        </authorList>
    </citation>
    <scope>NUCLEOTIDE SEQUENCE</scope>
    <source>
        <strain evidence="2">JCM 31740</strain>
    </source>
</reference>
<proteinExistence type="predicted"/>
<reference evidence="2" key="1">
    <citation type="journal article" date="2014" name="Int. J. Syst. Evol. Microbiol.">
        <title>Complete genome sequence of Corynebacterium casei LMG S-19264T (=DSM 44701T), isolated from a smear-ripened cheese.</title>
        <authorList>
            <consortium name="US DOE Joint Genome Institute (JGI-PGF)"/>
            <person name="Walter F."/>
            <person name="Albersmeier A."/>
            <person name="Kalinowski J."/>
            <person name="Ruckert C."/>
        </authorList>
    </citation>
    <scope>NUCLEOTIDE SEQUENCE</scope>
    <source>
        <strain evidence="2">JCM 31740</strain>
    </source>
</reference>
<dbReference type="RefSeq" id="WP_126450994.1">
    <property type="nucleotide sequence ID" value="NZ_AP018553.1"/>
</dbReference>
<dbReference type="EMBL" id="AP018553">
    <property type="protein sequence ID" value="BBD73720.1"/>
    <property type="molecule type" value="Genomic_DNA"/>
</dbReference>
<sequence length="162" mass="18950">MSDISNSPLAPLERLELMLPGFKGYKRKDLIRQDDFLVRNAIKLRLSNAMRELESKQSELAMEDPFNPLVHKYEDLLSRLRSLTTEVEAAPGGMYTYYDRFKMFEDDMKKLVQFDYQLIASADKVLEMVRGNADLGQIREIVDSMKQTFSDRQKLFMPEKVR</sequence>